<dbReference type="Gene3D" id="3.30.420.150">
    <property type="entry name" value="Exopolyphosphatase. Domain 2"/>
    <property type="match status" value="1"/>
</dbReference>
<dbReference type="Gene3D" id="3.30.420.40">
    <property type="match status" value="1"/>
</dbReference>
<feature type="domain" description="RTG2 C-terminal" evidence="2">
    <location>
        <begin position="385"/>
        <end position="572"/>
    </location>
</feature>
<feature type="domain" description="Ppx/GppA phosphatase N-terminal" evidence="1">
    <location>
        <begin position="79"/>
        <end position="209"/>
    </location>
</feature>
<dbReference type="InterPro" id="IPR050273">
    <property type="entry name" value="GppA/Ppx_hydrolase"/>
</dbReference>
<keyword evidence="4" id="KW-1185">Reference proteome</keyword>
<name>A0A0M8MZK8_ESCWE</name>
<reference evidence="3 4" key="1">
    <citation type="submission" date="2015-07" db="EMBL/GenBank/DDBJ databases">
        <title>The genome of the fungus Escovopsis weberi, a specialized disease agent of ant agriculture.</title>
        <authorList>
            <person name="de Man T.J."/>
            <person name="Stajich J.E."/>
            <person name="Kubicek C.P."/>
            <person name="Chenthamara K."/>
            <person name="Atanasova L."/>
            <person name="Druzhinina I.S."/>
            <person name="Birnbaum S."/>
            <person name="Barribeau S.M."/>
            <person name="Teiling C."/>
            <person name="Suen G."/>
            <person name="Currie C."/>
            <person name="Gerardo N.M."/>
        </authorList>
    </citation>
    <scope>NUCLEOTIDE SEQUENCE [LARGE SCALE GENOMIC DNA]</scope>
</reference>
<dbReference type="InterPro" id="IPR043129">
    <property type="entry name" value="ATPase_NBD"/>
</dbReference>
<dbReference type="EMBL" id="LGSR01000029">
    <property type="protein sequence ID" value="KOS16900.1"/>
    <property type="molecule type" value="Genomic_DNA"/>
</dbReference>
<dbReference type="AlphaFoldDB" id="A0A0M8MZK8"/>
<organism evidence="3 4">
    <name type="scientific">Escovopsis weberi</name>
    <dbReference type="NCBI Taxonomy" id="150374"/>
    <lineage>
        <taxon>Eukaryota</taxon>
        <taxon>Fungi</taxon>
        <taxon>Dikarya</taxon>
        <taxon>Ascomycota</taxon>
        <taxon>Pezizomycotina</taxon>
        <taxon>Sordariomycetes</taxon>
        <taxon>Hypocreomycetidae</taxon>
        <taxon>Hypocreales</taxon>
        <taxon>Hypocreaceae</taxon>
        <taxon>Escovopsis</taxon>
    </lineage>
</organism>
<dbReference type="Pfam" id="PF02541">
    <property type="entry name" value="Ppx-GppA"/>
    <property type="match status" value="1"/>
</dbReference>
<evidence type="ECO:0000259" key="2">
    <source>
        <dbReference type="Pfam" id="PF23566"/>
    </source>
</evidence>
<dbReference type="OrthoDB" id="2014654at2759"/>
<accession>A0A0M8MZK8</accession>
<protein>
    <submittedName>
        <fullName evidence="3">Retrograde regulation protein 2</fullName>
    </submittedName>
</protein>
<dbReference type="InterPro" id="IPR003695">
    <property type="entry name" value="Ppx_GppA_N"/>
</dbReference>
<dbReference type="GO" id="GO:0006357">
    <property type="term" value="P:regulation of transcription by RNA polymerase II"/>
    <property type="evidence" value="ECO:0007669"/>
    <property type="project" value="TreeGrafter"/>
</dbReference>
<evidence type="ECO:0000313" key="4">
    <source>
        <dbReference type="Proteomes" id="UP000053831"/>
    </source>
</evidence>
<evidence type="ECO:0000313" key="3">
    <source>
        <dbReference type="EMBL" id="KOS16900.1"/>
    </source>
</evidence>
<dbReference type="PANTHER" id="PTHR30005:SF0">
    <property type="entry name" value="RETROGRADE REGULATION PROTEIN 2"/>
    <property type="match status" value="1"/>
</dbReference>
<evidence type="ECO:0000259" key="1">
    <source>
        <dbReference type="Pfam" id="PF02541"/>
    </source>
</evidence>
<dbReference type="FunFam" id="3.30.420.40:FF:000191">
    <property type="entry name" value="Retrograde regulation protein 2"/>
    <property type="match status" value="1"/>
</dbReference>
<sequence length="591" mass="63877">MAAIDTITLDNIAEKLPLWRPDDENHLYAVVDMGSNAIRFSITSLEPPRSRLMPPVYSARAPISLFDALTPSPEGDGLFFPESVVDKVAAAVSRFHHLAVLHSVAPSQIMVLATEAMRRAANASAILDAIAKATGGLSVHLLDPPVETLLGAVMGSKSGLGDIPAGALFLDLGGGSVQMTWVDTRDPDYPIKAARAGKSLPYGAAKLIRILEERPEAEAHEVRTSLADGFRDLYAQLCSCFPALAAIKAAYDGGDESRVVDVYMCGGGFRGYGSMLMHNDPIQPYPIPTSTAYSVPGPRFKQTAHMLCVHQSYEGKIFELSKRRRKQFPAIVAVVDAFIHAVPNIGWVTFCGGSNRQGALMMRLPLEVRESNPLEVLAGVAGGERPVFDAILRQLRSSLPPDVDLSKIPSIFSLGLGSLFVREAWGRHGHDAESNSAFAVHRAISRDTDSPGLTHIARAALGVGIAARWGGNLGPADAQLYKGLRAILEARDPDAPFWVQYLGGVAGVLAFLFPVMPMQDLEIARDVRFHSHLEQKDGKRGKIVLNISLAAQRAKGINLEDLADRIDSIAKNDDQKPLHKILVHIDIQSQQ</sequence>
<gene>
    <name evidence="3" type="ORF">ESCO_004740</name>
</gene>
<dbReference type="Proteomes" id="UP000053831">
    <property type="component" value="Unassembled WGS sequence"/>
</dbReference>
<dbReference type="SUPFAM" id="SSF53067">
    <property type="entry name" value="Actin-like ATPase domain"/>
    <property type="match status" value="2"/>
</dbReference>
<dbReference type="InterPro" id="IPR057512">
    <property type="entry name" value="RTG2_C"/>
</dbReference>
<dbReference type="Pfam" id="PF23566">
    <property type="entry name" value="RTG2_C"/>
    <property type="match status" value="1"/>
</dbReference>
<proteinExistence type="predicted"/>
<dbReference type="STRING" id="150374.A0A0M8MZK8"/>
<comment type="caution">
    <text evidence="3">The sequence shown here is derived from an EMBL/GenBank/DDBJ whole genome shotgun (WGS) entry which is preliminary data.</text>
</comment>
<dbReference type="PANTHER" id="PTHR30005">
    <property type="entry name" value="EXOPOLYPHOSPHATASE"/>
    <property type="match status" value="1"/>
</dbReference>